<feature type="transmembrane region" description="Helical" evidence="1">
    <location>
        <begin position="439"/>
        <end position="458"/>
    </location>
</feature>
<protein>
    <recommendedName>
        <fullName evidence="2">DUF112 domain-containing protein</fullName>
    </recommendedName>
</protein>
<accession>A0A964WTP1</accession>
<gene>
    <name evidence="3" type="ORF">E4O86_10735</name>
</gene>
<dbReference type="Pfam" id="PF01970">
    <property type="entry name" value="TctA"/>
    <property type="match status" value="1"/>
</dbReference>
<organism evidence="3 4">
    <name type="scientific">Propylenella binzhouense</name>
    <dbReference type="NCBI Taxonomy" id="2555902"/>
    <lineage>
        <taxon>Bacteria</taxon>
        <taxon>Pseudomonadati</taxon>
        <taxon>Pseudomonadota</taxon>
        <taxon>Alphaproteobacteria</taxon>
        <taxon>Hyphomicrobiales</taxon>
        <taxon>Propylenellaceae</taxon>
        <taxon>Propylenella</taxon>
    </lineage>
</organism>
<evidence type="ECO:0000313" key="4">
    <source>
        <dbReference type="Proteomes" id="UP000773614"/>
    </source>
</evidence>
<feature type="transmembrane region" description="Helical" evidence="1">
    <location>
        <begin position="195"/>
        <end position="213"/>
    </location>
</feature>
<feature type="transmembrane region" description="Helical" evidence="1">
    <location>
        <begin position="359"/>
        <end position="382"/>
    </location>
</feature>
<name>A0A964WTP1_9HYPH</name>
<feature type="transmembrane region" description="Helical" evidence="1">
    <location>
        <begin position="20"/>
        <end position="46"/>
    </location>
</feature>
<sequence length="668" mass="70921">MDMLGHALAIVLDPYRMVALVGGVLIGLVIGVIPGLGGVIGLAILIPFTYGMDPYAALALLVGMHAVTTTSDLIPAILFGVPGTVGASATVMDGHALAKLGRAGQALGAGYSAALFGGLFGAVLLALCIPIIRPLVLFLASPELLSFAVFGLSMVGTLSGKAPLKGLAGAAIGLMIAMIGFTPQTGTMRWTFGSFYLWDHLPLVPFTLGLFAVPEMIELFVSRGSVVRDGAKPDFRLRAQYEGLREVRRNMGLVLRSSWVGTFLGAVPGIGSASIDWIVYGQAQRFSKNAESFGKGDIRGVIAPEAANSAKEGGALLPTIAFGVPGGAGMAVLLSAFLLHGLVPGPEMLGKHLDLTYSIVWSLTLANVIGTLICLSASGLFARLSTVRAGKLVPLVIAFIVISAYQGSASWGDLYSLAIFGLVGWCMKENGWPRPPMMLGFVLGALFERYFFISTQAYGWEWVLRPVVLAVFLASAYVIYGPLKTHLGATIRDLRKSHVRHFQVSAQALFTLAVIAVIAAALWTSTAWPHAARIVPQIAGSAALFFALATLVVELFAPRAAEPDTAAGMSAPRRAAAWIVANRPLRFFLWFGGFLVLAALVGLLPALFVLVLAQSRFEFRQSWAYSVGVTVITVAFIWICFGYVFNVPWPQSYLGDQFPALRFATGLV</sequence>
<feature type="transmembrane region" description="Helical" evidence="1">
    <location>
        <begin position="464"/>
        <end position="483"/>
    </location>
</feature>
<evidence type="ECO:0000259" key="2">
    <source>
        <dbReference type="Pfam" id="PF01970"/>
    </source>
</evidence>
<feature type="transmembrane region" description="Helical" evidence="1">
    <location>
        <begin position="534"/>
        <end position="557"/>
    </location>
</feature>
<feature type="transmembrane region" description="Helical" evidence="1">
    <location>
        <begin position="136"/>
        <end position="158"/>
    </location>
</feature>
<dbReference type="OrthoDB" id="9806425at2"/>
<dbReference type="RefSeq" id="WP_161140537.1">
    <property type="nucleotide sequence ID" value="NZ_SPKJ01000030.1"/>
</dbReference>
<feature type="transmembrane region" description="Helical" evidence="1">
    <location>
        <begin position="259"/>
        <end position="280"/>
    </location>
</feature>
<comment type="caution">
    <text evidence="3">The sequence shown here is derived from an EMBL/GenBank/DDBJ whole genome shotgun (WGS) entry which is preliminary data.</text>
</comment>
<feature type="transmembrane region" description="Helical" evidence="1">
    <location>
        <begin position="315"/>
        <end position="339"/>
    </location>
</feature>
<feature type="domain" description="DUF112" evidence="2">
    <location>
        <begin position="18"/>
        <end position="439"/>
    </location>
</feature>
<keyword evidence="1" id="KW-0472">Membrane</keyword>
<dbReference type="Proteomes" id="UP000773614">
    <property type="component" value="Unassembled WGS sequence"/>
</dbReference>
<keyword evidence="1" id="KW-1133">Transmembrane helix</keyword>
<feature type="transmembrane region" description="Helical" evidence="1">
    <location>
        <begin position="623"/>
        <end position="645"/>
    </location>
</feature>
<evidence type="ECO:0000313" key="3">
    <source>
        <dbReference type="EMBL" id="MYZ48186.1"/>
    </source>
</evidence>
<proteinExistence type="predicted"/>
<dbReference type="EMBL" id="SPKJ01000030">
    <property type="protein sequence ID" value="MYZ48186.1"/>
    <property type="molecule type" value="Genomic_DNA"/>
</dbReference>
<keyword evidence="4" id="KW-1185">Reference proteome</keyword>
<dbReference type="PANTHER" id="PTHR35342">
    <property type="entry name" value="TRICARBOXYLIC TRANSPORT PROTEIN"/>
    <property type="match status" value="1"/>
</dbReference>
<feature type="transmembrane region" description="Helical" evidence="1">
    <location>
        <begin position="389"/>
        <end position="405"/>
    </location>
</feature>
<feature type="transmembrane region" description="Helical" evidence="1">
    <location>
        <begin position="109"/>
        <end position="129"/>
    </location>
</feature>
<keyword evidence="1" id="KW-0812">Transmembrane</keyword>
<dbReference type="AlphaFoldDB" id="A0A964WTP1"/>
<reference evidence="3" key="1">
    <citation type="submission" date="2019-03" db="EMBL/GenBank/DDBJ databases">
        <title>Afifella sp. nov., isolated from activated sludge.</title>
        <authorList>
            <person name="Li Q."/>
            <person name="Liu Y."/>
        </authorList>
    </citation>
    <scope>NUCLEOTIDE SEQUENCE</scope>
    <source>
        <strain evidence="3">L72</strain>
    </source>
</reference>
<feature type="transmembrane region" description="Helical" evidence="1">
    <location>
        <begin position="164"/>
        <end position="183"/>
    </location>
</feature>
<feature type="transmembrane region" description="Helical" evidence="1">
    <location>
        <begin position="587"/>
        <end position="611"/>
    </location>
</feature>
<dbReference type="InterPro" id="IPR002823">
    <property type="entry name" value="DUF112_TM"/>
</dbReference>
<evidence type="ECO:0000256" key="1">
    <source>
        <dbReference type="SAM" id="Phobius"/>
    </source>
</evidence>
<dbReference type="PANTHER" id="PTHR35342:SF5">
    <property type="entry name" value="TRICARBOXYLIC TRANSPORT PROTEIN"/>
    <property type="match status" value="1"/>
</dbReference>
<feature type="transmembrane region" description="Helical" evidence="1">
    <location>
        <begin position="504"/>
        <end position="528"/>
    </location>
</feature>